<evidence type="ECO:0000313" key="1">
    <source>
        <dbReference type="EMBL" id="KAJ4148514.1"/>
    </source>
</evidence>
<dbReference type="RefSeq" id="XP_056051455.1">
    <property type="nucleotide sequence ID" value="XM_056194526.1"/>
</dbReference>
<dbReference type="SUPFAM" id="SSF52833">
    <property type="entry name" value="Thioredoxin-like"/>
    <property type="match status" value="1"/>
</dbReference>
<dbReference type="Proteomes" id="UP001144673">
    <property type="component" value="Chromosome 3"/>
</dbReference>
<dbReference type="GeneID" id="80890138"/>
<sequence>MASAQFNTAAEGQQATDDYCLYIFPFSIYSIMARATLAFGQAAAASATAKPLSVGLKLVNLHREENISEAYLIEINDKGQVPALTGGALSSPLTDSLDISFFFCQHYPSLLPEKQTPIIKQLLQKLHQIQVLSLSVPSKEDRAEGVPCPTVDALVAGTEISPKYRDTLQIKQKYHKETQENALTDDNVHLAEKQAKALFVKVDKIISTPADKSGALPKWIFGDAVGPTVLDAHCTALIARLMDCGRHDLIPGRLQQYAHSVMASPGWQSVTHGRSTMWDVSVGHVHLLKDL</sequence>
<dbReference type="CDD" id="cd00570">
    <property type="entry name" value="GST_N_family"/>
    <property type="match status" value="1"/>
</dbReference>
<keyword evidence="2" id="KW-1185">Reference proteome</keyword>
<dbReference type="AlphaFoldDB" id="A0A9W8Q7U4"/>
<reference evidence="1" key="1">
    <citation type="journal article" date="2023" name="Access Microbiol">
        <title>De-novo genome assembly for Akanthomyces muscarius, a biocontrol agent of insect agricultural pests.</title>
        <authorList>
            <person name="Erdos Z."/>
            <person name="Studholme D.J."/>
            <person name="Raymond B."/>
            <person name="Sharma M."/>
        </authorList>
    </citation>
    <scope>NUCLEOTIDE SEQUENCE</scope>
    <source>
        <strain evidence="1">Ve6</strain>
    </source>
</reference>
<accession>A0A9W8Q7U4</accession>
<dbReference type="KEGG" id="amus:LMH87_002979"/>
<gene>
    <name evidence="1" type="ORF">LMH87_002979</name>
</gene>
<dbReference type="InterPro" id="IPR036249">
    <property type="entry name" value="Thioredoxin-like_sf"/>
</dbReference>
<protein>
    <recommendedName>
        <fullName evidence="3">GST N-terminal domain-containing protein</fullName>
    </recommendedName>
</protein>
<evidence type="ECO:0008006" key="3">
    <source>
        <dbReference type="Google" id="ProtNLM"/>
    </source>
</evidence>
<organism evidence="1 2">
    <name type="scientific">Akanthomyces muscarius</name>
    <name type="common">Entomopathogenic fungus</name>
    <name type="synonym">Lecanicillium muscarium</name>
    <dbReference type="NCBI Taxonomy" id="2231603"/>
    <lineage>
        <taxon>Eukaryota</taxon>
        <taxon>Fungi</taxon>
        <taxon>Dikarya</taxon>
        <taxon>Ascomycota</taxon>
        <taxon>Pezizomycotina</taxon>
        <taxon>Sordariomycetes</taxon>
        <taxon>Hypocreomycetidae</taxon>
        <taxon>Hypocreales</taxon>
        <taxon>Cordycipitaceae</taxon>
        <taxon>Akanthomyces</taxon>
    </lineage>
</organism>
<dbReference type="EMBL" id="JAJHUN010000010">
    <property type="protein sequence ID" value="KAJ4148514.1"/>
    <property type="molecule type" value="Genomic_DNA"/>
</dbReference>
<proteinExistence type="predicted"/>
<evidence type="ECO:0000313" key="2">
    <source>
        <dbReference type="Proteomes" id="UP001144673"/>
    </source>
</evidence>
<comment type="caution">
    <text evidence="1">The sequence shown here is derived from an EMBL/GenBank/DDBJ whole genome shotgun (WGS) entry which is preliminary data.</text>
</comment>
<name>A0A9W8Q7U4_AKAMU</name>
<dbReference type="Gene3D" id="3.40.30.10">
    <property type="entry name" value="Glutaredoxin"/>
    <property type="match status" value="1"/>
</dbReference>